<name>A0A6A6XXM6_9PLEO</name>
<keyword evidence="1" id="KW-0472">Membrane</keyword>
<dbReference type="Proteomes" id="UP000799757">
    <property type="component" value="Unassembled WGS sequence"/>
</dbReference>
<gene>
    <name evidence="2" type="ORF">K505DRAFT_355049</name>
</gene>
<evidence type="ECO:0000256" key="1">
    <source>
        <dbReference type="SAM" id="Phobius"/>
    </source>
</evidence>
<evidence type="ECO:0000313" key="2">
    <source>
        <dbReference type="EMBL" id="KAF2801190.1"/>
    </source>
</evidence>
<dbReference type="AlphaFoldDB" id="A0A6A6XXM6"/>
<reference evidence="2" key="1">
    <citation type="journal article" date="2020" name="Stud. Mycol.">
        <title>101 Dothideomycetes genomes: a test case for predicting lifestyles and emergence of pathogens.</title>
        <authorList>
            <person name="Haridas S."/>
            <person name="Albert R."/>
            <person name="Binder M."/>
            <person name="Bloem J."/>
            <person name="Labutti K."/>
            <person name="Salamov A."/>
            <person name="Andreopoulos B."/>
            <person name="Baker S."/>
            <person name="Barry K."/>
            <person name="Bills G."/>
            <person name="Bluhm B."/>
            <person name="Cannon C."/>
            <person name="Castanera R."/>
            <person name="Culley D."/>
            <person name="Daum C."/>
            <person name="Ezra D."/>
            <person name="Gonzalez J."/>
            <person name="Henrissat B."/>
            <person name="Kuo A."/>
            <person name="Liang C."/>
            <person name="Lipzen A."/>
            <person name="Lutzoni F."/>
            <person name="Magnuson J."/>
            <person name="Mondo S."/>
            <person name="Nolan M."/>
            <person name="Ohm R."/>
            <person name="Pangilinan J."/>
            <person name="Park H.-J."/>
            <person name="Ramirez L."/>
            <person name="Alfaro M."/>
            <person name="Sun H."/>
            <person name="Tritt A."/>
            <person name="Yoshinaga Y."/>
            <person name="Zwiers L.-H."/>
            <person name="Turgeon B."/>
            <person name="Goodwin S."/>
            <person name="Spatafora J."/>
            <person name="Crous P."/>
            <person name="Grigoriev I."/>
        </authorList>
    </citation>
    <scope>NUCLEOTIDE SEQUENCE</scope>
    <source>
        <strain evidence="2">CBS 109.77</strain>
    </source>
</reference>
<accession>A0A6A6XXM6</accession>
<organism evidence="2 3">
    <name type="scientific">Melanomma pulvis-pyrius CBS 109.77</name>
    <dbReference type="NCBI Taxonomy" id="1314802"/>
    <lineage>
        <taxon>Eukaryota</taxon>
        <taxon>Fungi</taxon>
        <taxon>Dikarya</taxon>
        <taxon>Ascomycota</taxon>
        <taxon>Pezizomycotina</taxon>
        <taxon>Dothideomycetes</taxon>
        <taxon>Pleosporomycetidae</taxon>
        <taxon>Pleosporales</taxon>
        <taxon>Melanommataceae</taxon>
        <taxon>Melanomma</taxon>
    </lineage>
</organism>
<feature type="transmembrane region" description="Helical" evidence="1">
    <location>
        <begin position="382"/>
        <end position="398"/>
    </location>
</feature>
<dbReference type="OrthoDB" id="3010248at2759"/>
<dbReference type="EMBL" id="MU001738">
    <property type="protein sequence ID" value="KAF2801190.1"/>
    <property type="molecule type" value="Genomic_DNA"/>
</dbReference>
<feature type="transmembrane region" description="Helical" evidence="1">
    <location>
        <begin position="469"/>
        <end position="490"/>
    </location>
</feature>
<feature type="transmembrane region" description="Helical" evidence="1">
    <location>
        <begin position="344"/>
        <end position="370"/>
    </location>
</feature>
<feature type="transmembrane region" description="Helical" evidence="1">
    <location>
        <begin position="211"/>
        <end position="229"/>
    </location>
</feature>
<evidence type="ECO:0000313" key="3">
    <source>
        <dbReference type="Proteomes" id="UP000799757"/>
    </source>
</evidence>
<protein>
    <submittedName>
        <fullName evidence="2">Uncharacterized protein</fullName>
    </submittedName>
</protein>
<keyword evidence="1" id="KW-0812">Transmembrane</keyword>
<feature type="transmembrane region" description="Helical" evidence="1">
    <location>
        <begin position="249"/>
        <end position="269"/>
    </location>
</feature>
<keyword evidence="1" id="KW-1133">Transmembrane helix</keyword>
<feature type="transmembrane region" description="Helical" evidence="1">
    <location>
        <begin position="410"/>
        <end position="432"/>
    </location>
</feature>
<proteinExistence type="predicted"/>
<sequence>MNCALSTISNRTKGFDFGELFDIYLYLNQTCPPESDIFFPNSRLLTEPVCRKIAGISNSIWSGWTPYPVSDIWSRIVTWKLPLFQLISQFPRPPLGPGVETATLVHLLGDPIDSFTSMLLTLAMCSSRAEQAKSACCKAGIGPSHSEFCRTWKSLAIIMVSYDECGLSEKANDLCQEYGTLRTHADFDEEFRHIYDETAYSLAADRQTKTLPVAFAETFFVGGWIISLLKAASSEPNPANWVNVEAQSIAISALYLWVTSAVGVGSIIGTSQTEGSVPRLLQRFEYDMTEYRGHRARRPSAGDREKTGWCKISTDRAVHGGVYCWKPTKWRGTFKQFGIGTGTLIVYSLVGTIAVGCSFLTAAILSYLVSPRGPSCRHVPESVVFLLWLMSFVADNLLERWLRRGIFWTVFWKDVFFAVANIGVVFITQWGIMNRCSCWSMWGLTGLHLPQLPDVKFELMKLIRQQAPWIVFMAILLQLIFCAAVAWKYWDAVRVFLQRDDEISNLGWQRRRIERETKPQEEEYFVLPPPSEHFMAALVS</sequence>
<keyword evidence="3" id="KW-1185">Reference proteome</keyword>